<keyword evidence="6" id="KW-1133">Transmembrane helix</keyword>
<proteinExistence type="predicted"/>
<evidence type="ECO:0000256" key="4">
    <source>
        <dbReference type="ARBA" id="ARBA00022679"/>
    </source>
</evidence>
<evidence type="ECO:0000256" key="6">
    <source>
        <dbReference type="ARBA" id="ARBA00022989"/>
    </source>
</evidence>
<sequence>MRRAGLWAIGAITLYRVLLLALSEAELFVDEAQYWLWGQSLEFGYYSKPPLIGWVIRAVTDLAGSDAAFWVRLPAPLLHGATALVLMAIARRFWAGWVPVLVALAYLTMPGIVVGSLLFSTDTVMLPFYALALLFYLDLSGRSSARRALAMGAALGLGAMAKYAALYFVLGAGLTALLVPMMRIAWRDAGLAALTFALVVAPNAWWNLQNGLTTVEHTLDNVDWAREVGQAPFRPNWSGLGEFVGGQFGFFGPVLFATWLVLLVPVLRRGDPLQRLLLWFSLPVVLLVCGQALASRAYANWAAAAYVAAALLVVPALMQGGRWRRWVLALSFVVNGVIAAALPLATTRADSLSLDGNRLLLARYQGRAALSIEIFDAARRADLPMIVAENRDVLADLMYRLEGQPVEVRSTPPRGRAMNHYARSYPLPEGTRGPVLYVGEAEVPPQGCPAGDPPLARIEPGKGAYRGRLFTLWRLPAECLLP</sequence>
<keyword evidence="4" id="KW-0808">Transferase</keyword>
<evidence type="ECO:0000259" key="8">
    <source>
        <dbReference type="Pfam" id="PF13231"/>
    </source>
</evidence>
<name>A0A1U7DM37_9RHOB</name>
<dbReference type="Proteomes" id="UP000187266">
    <property type="component" value="Chromosome"/>
</dbReference>
<keyword evidence="3" id="KW-0328">Glycosyltransferase</keyword>
<dbReference type="Pfam" id="PF13231">
    <property type="entry name" value="PMT_2"/>
    <property type="match status" value="1"/>
</dbReference>
<evidence type="ECO:0000256" key="2">
    <source>
        <dbReference type="ARBA" id="ARBA00022475"/>
    </source>
</evidence>
<gene>
    <name evidence="9" type="ORF">BV394_03485</name>
</gene>
<evidence type="ECO:0000313" key="9">
    <source>
        <dbReference type="EMBL" id="APX90939.1"/>
    </source>
</evidence>
<keyword evidence="5" id="KW-0812">Transmembrane</keyword>
<dbReference type="GO" id="GO:0009103">
    <property type="term" value="P:lipopolysaccharide biosynthetic process"/>
    <property type="evidence" value="ECO:0007669"/>
    <property type="project" value="UniProtKB-ARBA"/>
</dbReference>
<feature type="domain" description="Glycosyltransferase RgtA/B/C/D-like" evidence="8">
    <location>
        <begin position="47"/>
        <end position="206"/>
    </location>
</feature>
<evidence type="ECO:0000256" key="1">
    <source>
        <dbReference type="ARBA" id="ARBA00004651"/>
    </source>
</evidence>
<dbReference type="InterPro" id="IPR050297">
    <property type="entry name" value="LipidA_mod_glycosyltrf_83"/>
</dbReference>
<evidence type="ECO:0000256" key="7">
    <source>
        <dbReference type="ARBA" id="ARBA00023136"/>
    </source>
</evidence>
<protein>
    <recommendedName>
        <fullName evidence="8">Glycosyltransferase RgtA/B/C/D-like domain-containing protein</fullName>
    </recommendedName>
</protein>
<organism evidence="9 10">
    <name type="scientific">Brevirhabdus pacifica</name>
    <dbReference type="NCBI Taxonomy" id="1267768"/>
    <lineage>
        <taxon>Bacteria</taxon>
        <taxon>Pseudomonadati</taxon>
        <taxon>Pseudomonadota</taxon>
        <taxon>Alphaproteobacteria</taxon>
        <taxon>Rhodobacterales</taxon>
        <taxon>Paracoccaceae</taxon>
        <taxon>Brevirhabdus</taxon>
    </lineage>
</organism>
<evidence type="ECO:0000256" key="5">
    <source>
        <dbReference type="ARBA" id="ARBA00022692"/>
    </source>
</evidence>
<keyword evidence="10" id="KW-1185">Reference proteome</keyword>
<accession>A0A1U7DM37</accession>
<reference evidence="9 10" key="1">
    <citation type="submission" date="2017-01" db="EMBL/GenBank/DDBJ databases">
        <title>Genomic analysis of Xuhuaishuia manganoxidans DY6-4.</title>
        <authorList>
            <person name="Wang X."/>
        </authorList>
    </citation>
    <scope>NUCLEOTIDE SEQUENCE [LARGE SCALE GENOMIC DNA]</scope>
    <source>
        <strain evidence="9 10">DY6-4</strain>
    </source>
</reference>
<evidence type="ECO:0000313" key="10">
    <source>
        <dbReference type="Proteomes" id="UP000187266"/>
    </source>
</evidence>
<dbReference type="AlphaFoldDB" id="A0A1U7DM37"/>
<keyword evidence="2" id="KW-1003">Cell membrane</keyword>
<dbReference type="PANTHER" id="PTHR33908:SF11">
    <property type="entry name" value="MEMBRANE PROTEIN"/>
    <property type="match status" value="1"/>
</dbReference>
<keyword evidence="7" id="KW-0472">Membrane</keyword>
<evidence type="ECO:0000256" key="3">
    <source>
        <dbReference type="ARBA" id="ARBA00022676"/>
    </source>
</evidence>
<dbReference type="GO" id="GO:0005886">
    <property type="term" value="C:plasma membrane"/>
    <property type="evidence" value="ECO:0007669"/>
    <property type="project" value="UniProtKB-SubCell"/>
</dbReference>
<dbReference type="STRING" id="1267768.BV394_03485"/>
<dbReference type="PANTHER" id="PTHR33908">
    <property type="entry name" value="MANNOSYLTRANSFERASE YKCB-RELATED"/>
    <property type="match status" value="1"/>
</dbReference>
<dbReference type="EMBL" id="CP019124">
    <property type="protein sequence ID" value="APX90939.1"/>
    <property type="molecule type" value="Genomic_DNA"/>
</dbReference>
<comment type="subcellular location">
    <subcellularLocation>
        <location evidence="1">Cell membrane</location>
        <topology evidence="1">Multi-pass membrane protein</topology>
    </subcellularLocation>
</comment>
<dbReference type="GO" id="GO:0016763">
    <property type="term" value="F:pentosyltransferase activity"/>
    <property type="evidence" value="ECO:0007669"/>
    <property type="project" value="TreeGrafter"/>
</dbReference>
<dbReference type="InterPro" id="IPR038731">
    <property type="entry name" value="RgtA/B/C-like"/>
</dbReference>